<sequence length="494" mass="54301">MTDYLSSEATWRGQFSLPGQSGQGEQQGILTYKPDSGVNLSLLYGFDDRSGVTRVAPGAFAFGEGSGRFPVIHGVAGGKPVTLLDCLITRSKRVMFSPEAKEQEIHVGQLLIGVLLDAPEAKAFSGLTIELENLTVWDRREDVMLRTERHPDLPGGSRWSVEVDQAEPLTVTVDDLTIELRRRYVEPSGDAQRHGIDTSTFTASYFRITSSEPKSLDEWDDIAKVFQDLLTFAMDSPCAVVSESLTPSEALRNDQAAQVGSAITSLAQHIVIGDPEAPSVETRKALFTLATEGVDFKTLIPRWWKIRSQFNVTFDMILGLLYVQSGYLQTELIIAVSAAEALHEGIGFDPPMSKSEFKALKKSLLEHVPEQHKTWLREKLGHNTRTLRAKLLDLAAIPDAEAMSRLLPNPEAWADATKKERDPVAHGGKNISSDVKLLSAIVKMTTAVVYMNLLHQLGIPKERLLFAVYDNPTLASAMRLAGQHWPGDDGGALL</sequence>
<dbReference type="AlphaFoldDB" id="A0A557XDG4"/>
<dbReference type="Pfam" id="PF18739">
    <property type="entry name" value="HEPN_Apea"/>
    <property type="match status" value="1"/>
</dbReference>
<dbReference type="Proteomes" id="UP000320513">
    <property type="component" value="Unassembled WGS sequence"/>
</dbReference>
<dbReference type="RefSeq" id="WP_144955823.1">
    <property type="nucleotide sequence ID" value="NZ_VMQU01000142.1"/>
</dbReference>
<protein>
    <submittedName>
        <fullName evidence="3">Uncharacterized protein</fullName>
    </submittedName>
</protein>
<feature type="domain" description="ApeA N-terminal" evidence="2">
    <location>
        <begin position="11"/>
        <end position="303"/>
    </location>
</feature>
<feature type="domain" description="Apea-like HEPN" evidence="1">
    <location>
        <begin position="334"/>
        <end position="462"/>
    </location>
</feature>
<proteinExistence type="predicted"/>
<evidence type="ECO:0000259" key="1">
    <source>
        <dbReference type="Pfam" id="PF18739"/>
    </source>
</evidence>
<dbReference type="EMBL" id="VMQU01000142">
    <property type="protein sequence ID" value="TVS83578.1"/>
    <property type="molecule type" value="Genomic_DNA"/>
</dbReference>
<organism evidence="3 4">
    <name type="scientific">Mycobacterium helveticum</name>
    <dbReference type="NCBI Taxonomy" id="2592811"/>
    <lineage>
        <taxon>Bacteria</taxon>
        <taxon>Bacillati</taxon>
        <taxon>Actinomycetota</taxon>
        <taxon>Actinomycetes</taxon>
        <taxon>Mycobacteriales</taxon>
        <taxon>Mycobacteriaceae</taxon>
        <taxon>Mycobacterium</taxon>
    </lineage>
</organism>
<dbReference type="InterPro" id="IPR041223">
    <property type="entry name" value="ApeA_NTD"/>
</dbReference>
<comment type="caution">
    <text evidence="3">The sequence shown here is derived from an EMBL/GenBank/DDBJ whole genome shotgun (WGS) entry which is preliminary data.</text>
</comment>
<reference evidence="3 4" key="1">
    <citation type="submission" date="2019-07" db="EMBL/GenBank/DDBJ databases">
        <title>New Mycobacterium species.</title>
        <authorList>
            <person name="Tortoli E."/>
            <person name="Ghielmetti G."/>
            <person name="Friedel U."/>
            <person name="Trovato A."/>
        </authorList>
    </citation>
    <scope>NUCLEOTIDE SEQUENCE [LARGE SCALE GENOMIC DNA]</scope>
    <source>
        <strain evidence="3 4">16-83</strain>
    </source>
</reference>
<name>A0A557XDG4_9MYCO</name>
<evidence type="ECO:0000313" key="4">
    <source>
        <dbReference type="Proteomes" id="UP000320513"/>
    </source>
</evidence>
<keyword evidence="4" id="KW-1185">Reference proteome</keyword>
<gene>
    <name evidence="3" type="ORF">FPZ47_23360</name>
</gene>
<dbReference type="InterPro" id="IPR041229">
    <property type="entry name" value="HEPN_Apea"/>
</dbReference>
<accession>A0A557XDG4</accession>
<evidence type="ECO:0000259" key="2">
    <source>
        <dbReference type="Pfam" id="PF18862"/>
    </source>
</evidence>
<evidence type="ECO:0000313" key="3">
    <source>
        <dbReference type="EMBL" id="TVS83578.1"/>
    </source>
</evidence>
<dbReference type="OrthoDB" id="4578094at2"/>
<dbReference type="Pfam" id="PF18862">
    <property type="entry name" value="ApeA_NTD1"/>
    <property type="match status" value="1"/>
</dbReference>